<reference evidence="1" key="2">
    <citation type="submission" date="2025-09" db="UniProtKB">
        <authorList>
            <consortium name="EnsemblPlants"/>
        </authorList>
    </citation>
    <scope>IDENTIFICATION</scope>
</reference>
<organism evidence="1 2">
    <name type="scientific">Avena sativa</name>
    <name type="common">Oat</name>
    <dbReference type="NCBI Taxonomy" id="4498"/>
    <lineage>
        <taxon>Eukaryota</taxon>
        <taxon>Viridiplantae</taxon>
        <taxon>Streptophyta</taxon>
        <taxon>Embryophyta</taxon>
        <taxon>Tracheophyta</taxon>
        <taxon>Spermatophyta</taxon>
        <taxon>Magnoliopsida</taxon>
        <taxon>Liliopsida</taxon>
        <taxon>Poales</taxon>
        <taxon>Poaceae</taxon>
        <taxon>BOP clade</taxon>
        <taxon>Pooideae</taxon>
        <taxon>Poodae</taxon>
        <taxon>Poeae</taxon>
        <taxon>Poeae Chloroplast Group 1 (Aveneae type)</taxon>
        <taxon>Aveninae</taxon>
        <taxon>Avena</taxon>
    </lineage>
</organism>
<protein>
    <submittedName>
        <fullName evidence="1">Uncharacterized protein</fullName>
    </submittedName>
</protein>
<sequence length="545" mass="60727">MLFACTGIVLPRGTSRMGLTRFLTSSRLVTVFNQKRNKDDKLRVAVRLPNKTTIPGILGLYDKYIAVVTSLGFQSVSPLDMYREIDLLDAPIVVAAGRAYKSCSLMGTTGVLTDAPIGVHYEDLSASTCQITEAGLGGPLIDLAGKFVGVNICFHGDTGKPLFLPRILLRQLLEKYEILTPWKKYGGIITPYPAGLSMEITNTSTHGSYIAPPGASRIIPSGFMNTWNWLEFMGYPKPPPFMLELNGRLVRKYDDVFGCLHAWKGYKLGIPPTFEKNAWLRLDKKIVETISRRVVSLVSFNGNDTRFFTCTGFLVRCPLKKGRTRSVILTSASLVRTCEGTDTVDENMRIEMFLPPNQRLNGTVEAYHSGYDIAIVTVKGLRSICPEDIQFHPEPTSPRTVVAIGRDPEGVLCASMGEPVLPGKDLDKPTTFGCRDLKLSTCKIKTVGIGGPLINIADGSLFGMNFYDGRNDRTPFLPYKQFCEVLHLLGLELERRKKSDAVQRLDGTDEMNNQNRWPVPQPYWYYGLLEVDRFAPIPMRGRILH</sequence>
<accession>A0ACD5WT07</accession>
<evidence type="ECO:0000313" key="2">
    <source>
        <dbReference type="Proteomes" id="UP001732700"/>
    </source>
</evidence>
<keyword evidence="2" id="KW-1185">Reference proteome</keyword>
<reference evidence="1" key="1">
    <citation type="submission" date="2021-05" db="EMBL/GenBank/DDBJ databases">
        <authorList>
            <person name="Scholz U."/>
            <person name="Mascher M."/>
            <person name="Fiebig A."/>
        </authorList>
    </citation>
    <scope>NUCLEOTIDE SEQUENCE [LARGE SCALE GENOMIC DNA]</scope>
</reference>
<proteinExistence type="predicted"/>
<dbReference type="EnsemblPlants" id="AVESA.00010b.r2.4CG1269910.1">
    <property type="protein sequence ID" value="AVESA.00010b.r2.4CG1269910.1.CDS"/>
    <property type="gene ID" value="AVESA.00010b.r2.4CG1269910"/>
</dbReference>
<name>A0ACD5WT07_AVESA</name>
<evidence type="ECO:0000313" key="1">
    <source>
        <dbReference type="EnsemblPlants" id="AVESA.00010b.r2.4CG1269910.1.CDS"/>
    </source>
</evidence>
<dbReference type="Proteomes" id="UP001732700">
    <property type="component" value="Chromosome 4C"/>
</dbReference>